<protein>
    <submittedName>
        <fullName evidence="5">Helix-turn-helix domain-containing protein</fullName>
    </submittedName>
</protein>
<sequence length="111" mass="13034">MVAIFGPEFQRWRLYRILSLITLISLSSVSQKFQLNASYLSRIFKEETSQSFTDYLLKLRMDEALNLLSGTTLKAYQIAEKVGIMDPYYFSHRFKKVFGVSLQEYKRSSQK</sequence>
<feature type="domain" description="HTH araC/xylS-type" evidence="4">
    <location>
        <begin position="24"/>
        <end position="108"/>
    </location>
</feature>
<dbReference type="InterPro" id="IPR009057">
    <property type="entry name" value="Homeodomain-like_sf"/>
</dbReference>
<dbReference type="SMART" id="SM00342">
    <property type="entry name" value="HTH_ARAC"/>
    <property type="match status" value="1"/>
</dbReference>
<keyword evidence="1" id="KW-0805">Transcription regulation</keyword>
<evidence type="ECO:0000259" key="4">
    <source>
        <dbReference type="PROSITE" id="PS01124"/>
    </source>
</evidence>
<dbReference type="SUPFAM" id="SSF46689">
    <property type="entry name" value="Homeodomain-like"/>
    <property type="match status" value="1"/>
</dbReference>
<evidence type="ECO:0000256" key="1">
    <source>
        <dbReference type="ARBA" id="ARBA00023015"/>
    </source>
</evidence>
<dbReference type="PROSITE" id="PS01124">
    <property type="entry name" value="HTH_ARAC_FAMILY_2"/>
    <property type="match status" value="1"/>
</dbReference>
<dbReference type="PANTHER" id="PTHR43280:SF2">
    <property type="entry name" value="HTH-TYPE TRANSCRIPTIONAL REGULATOR EXSA"/>
    <property type="match status" value="1"/>
</dbReference>
<dbReference type="InterPro" id="IPR018060">
    <property type="entry name" value="HTH_AraC"/>
</dbReference>
<evidence type="ECO:0000313" key="5">
    <source>
        <dbReference type="EMBL" id="MFC5471542.1"/>
    </source>
</evidence>
<comment type="caution">
    <text evidence="5">The sequence shown here is derived from an EMBL/GenBank/DDBJ whole genome shotgun (WGS) entry which is preliminary data.</text>
</comment>
<dbReference type="Gene3D" id="1.10.10.60">
    <property type="entry name" value="Homeodomain-like"/>
    <property type="match status" value="2"/>
</dbReference>
<dbReference type="Proteomes" id="UP001596105">
    <property type="component" value="Unassembled WGS sequence"/>
</dbReference>
<dbReference type="RefSeq" id="WP_209745858.1">
    <property type="nucleotide sequence ID" value="NZ_JBHSMH010000101.1"/>
</dbReference>
<dbReference type="PANTHER" id="PTHR43280">
    <property type="entry name" value="ARAC-FAMILY TRANSCRIPTIONAL REGULATOR"/>
    <property type="match status" value="1"/>
</dbReference>
<name>A0ABW0M2N6_9BACL</name>
<dbReference type="EMBL" id="JBHSMH010000101">
    <property type="protein sequence ID" value="MFC5471542.1"/>
    <property type="molecule type" value="Genomic_DNA"/>
</dbReference>
<evidence type="ECO:0000256" key="2">
    <source>
        <dbReference type="ARBA" id="ARBA00023125"/>
    </source>
</evidence>
<dbReference type="Pfam" id="PF12833">
    <property type="entry name" value="HTH_18"/>
    <property type="match status" value="1"/>
</dbReference>
<proteinExistence type="predicted"/>
<reference evidence="6" key="1">
    <citation type="journal article" date="2019" name="Int. J. Syst. Evol. Microbiol.">
        <title>The Global Catalogue of Microorganisms (GCM) 10K type strain sequencing project: providing services to taxonomists for standard genome sequencing and annotation.</title>
        <authorList>
            <consortium name="The Broad Institute Genomics Platform"/>
            <consortium name="The Broad Institute Genome Sequencing Center for Infectious Disease"/>
            <person name="Wu L."/>
            <person name="Ma J."/>
        </authorList>
    </citation>
    <scope>NUCLEOTIDE SEQUENCE [LARGE SCALE GENOMIC DNA]</scope>
    <source>
        <strain evidence="6">CCUG 57113</strain>
    </source>
</reference>
<keyword evidence="6" id="KW-1185">Reference proteome</keyword>
<organism evidence="5 6">
    <name type="scientific">Cohnella suwonensis</name>
    <dbReference type="NCBI Taxonomy" id="696072"/>
    <lineage>
        <taxon>Bacteria</taxon>
        <taxon>Bacillati</taxon>
        <taxon>Bacillota</taxon>
        <taxon>Bacilli</taxon>
        <taxon>Bacillales</taxon>
        <taxon>Paenibacillaceae</taxon>
        <taxon>Cohnella</taxon>
    </lineage>
</organism>
<keyword evidence="2" id="KW-0238">DNA-binding</keyword>
<evidence type="ECO:0000256" key="3">
    <source>
        <dbReference type="ARBA" id="ARBA00023163"/>
    </source>
</evidence>
<evidence type="ECO:0000313" key="6">
    <source>
        <dbReference type="Proteomes" id="UP001596105"/>
    </source>
</evidence>
<keyword evidence="3" id="KW-0804">Transcription</keyword>
<gene>
    <name evidence="5" type="ORF">ACFPPD_22970</name>
</gene>
<accession>A0ABW0M2N6</accession>